<dbReference type="AlphaFoldDB" id="I0YZD1"/>
<evidence type="ECO:0000313" key="2">
    <source>
        <dbReference type="EMBL" id="EIE23750.1"/>
    </source>
</evidence>
<evidence type="ECO:0000313" key="3">
    <source>
        <dbReference type="Proteomes" id="UP000007264"/>
    </source>
</evidence>
<evidence type="ECO:0000256" key="1">
    <source>
        <dbReference type="ARBA" id="ARBA00022729"/>
    </source>
</evidence>
<dbReference type="eggNOG" id="ENOG502RREB">
    <property type="taxonomic scope" value="Eukaryota"/>
</dbReference>
<dbReference type="InterPro" id="IPR036412">
    <property type="entry name" value="HAD-like_sf"/>
</dbReference>
<keyword evidence="1" id="KW-0732">Signal</keyword>
<comment type="caution">
    <text evidence="2">The sequence shown here is derived from an EMBL/GenBank/DDBJ whole genome shotgun (WGS) entry which is preliminary data.</text>
</comment>
<dbReference type="PANTHER" id="PTHR31284">
    <property type="entry name" value="ACID PHOSPHATASE-LIKE PROTEIN"/>
    <property type="match status" value="1"/>
</dbReference>
<dbReference type="Proteomes" id="UP000007264">
    <property type="component" value="Unassembled WGS sequence"/>
</dbReference>
<dbReference type="GeneID" id="17041742"/>
<dbReference type="KEGG" id="csl:COCSUDRAFT_63274"/>
<gene>
    <name evidence="2" type="ORF">COCSUDRAFT_63274</name>
</gene>
<dbReference type="SUPFAM" id="SSF56784">
    <property type="entry name" value="HAD-like"/>
    <property type="match status" value="1"/>
</dbReference>
<keyword evidence="3" id="KW-1185">Reference proteome</keyword>
<dbReference type="PANTHER" id="PTHR31284:SF10">
    <property type="entry name" value="ACID PHOSPHATASE-LIKE PROTEIN"/>
    <property type="match status" value="1"/>
</dbReference>
<dbReference type="Pfam" id="PF03767">
    <property type="entry name" value="Acid_phosphat_B"/>
    <property type="match status" value="1"/>
</dbReference>
<dbReference type="InterPro" id="IPR005519">
    <property type="entry name" value="Acid_phosphat_B-like"/>
</dbReference>
<accession>I0YZD1</accession>
<evidence type="ECO:0008006" key="4">
    <source>
        <dbReference type="Google" id="ProtNLM"/>
    </source>
</evidence>
<dbReference type="Gene3D" id="3.40.50.1000">
    <property type="entry name" value="HAD superfamily/HAD-like"/>
    <property type="match status" value="1"/>
</dbReference>
<name>I0YZD1_COCSC</name>
<dbReference type="OrthoDB" id="59415at2759"/>
<organism evidence="2 3">
    <name type="scientific">Coccomyxa subellipsoidea (strain C-169)</name>
    <name type="common">Green microalga</name>
    <dbReference type="NCBI Taxonomy" id="574566"/>
    <lineage>
        <taxon>Eukaryota</taxon>
        <taxon>Viridiplantae</taxon>
        <taxon>Chlorophyta</taxon>
        <taxon>core chlorophytes</taxon>
        <taxon>Trebouxiophyceae</taxon>
        <taxon>Trebouxiophyceae incertae sedis</taxon>
        <taxon>Coccomyxaceae</taxon>
        <taxon>Coccomyxa</taxon>
        <taxon>Coccomyxa subellipsoidea</taxon>
    </lineage>
</organism>
<dbReference type="RefSeq" id="XP_005648294.1">
    <property type="nucleotide sequence ID" value="XM_005648237.1"/>
</dbReference>
<proteinExistence type="predicted"/>
<sequence length="211" mass="23298">MQVHQYDRDVEAAVASARTYFDAYPRQPNASQVIVLDIDETALSNRAEWLTITENRKNGLNLPFVKDQSVLGPAMSPALQPMLDLYTELYRKGFSFTFITGRRDYGPGRDATAKNLEAAGYGVPCSDGAIEAQRAERAQSEPCYVTLGMRSAGDQRLASVYKPDQRAQLQACASDRGYEIVASFGDQWSDLAGTSAAEASFKLPNPFYYIL</sequence>
<dbReference type="STRING" id="574566.I0YZD1"/>
<protein>
    <recommendedName>
        <fullName evidence="4">Acid phosphatase</fullName>
    </recommendedName>
</protein>
<dbReference type="InterPro" id="IPR023214">
    <property type="entry name" value="HAD_sf"/>
</dbReference>
<dbReference type="EMBL" id="AGSI01000007">
    <property type="protein sequence ID" value="EIE23750.1"/>
    <property type="molecule type" value="Genomic_DNA"/>
</dbReference>
<reference evidence="2 3" key="1">
    <citation type="journal article" date="2012" name="Genome Biol.">
        <title>The genome of the polar eukaryotic microalga coccomyxa subellipsoidea reveals traits of cold adaptation.</title>
        <authorList>
            <person name="Blanc G."/>
            <person name="Agarkova I."/>
            <person name="Grimwood J."/>
            <person name="Kuo A."/>
            <person name="Brueggeman A."/>
            <person name="Dunigan D."/>
            <person name="Gurnon J."/>
            <person name="Ladunga I."/>
            <person name="Lindquist E."/>
            <person name="Lucas S."/>
            <person name="Pangilinan J."/>
            <person name="Proschold T."/>
            <person name="Salamov A."/>
            <person name="Schmutz J."/>
            <person name="Weeks D."/>
            <person name="Yamada T."/>
            <person name="Claverie J.M."/>
            <person name="Grigoriev I."/>
            <person name="Van Etten J."/>
            <person name="Lomsadze A."/>
            <person name="Borodovsky M."/>
        </authorList>
    </citation>
    <scope>NUCLEOTIDE SEQUENCE [LARGE SCALE GENOMIC DNA]</scope>
    <source>
        <strain evidence="2 3">C-169</strain>
    </source>
</reference>